<feature type="signal peptide" evidence="3">
    <location>
        <begin position="1"/>
        <end position="34"/>
    </location>
</feature>
<evidence type="ECO:0000313" key="6">
    <source>
        <dbReference type="Proteomes" id="UP000615455"/>
    </source>
</evidence>
<dbReference type="Gene3D" id="2.60.40.1080">
    <property type="match status" value="3"/>
</dbReference>
<feature type="region of interest" description="Disordered" evidence="2">
    <location>
        <begin position="1146"/>
        <end position="1177"/>
    </location>
</feature>
<name>A0ABQ1FFN1_9BACL</name>
<dbReference type="SUPFAM" id="SSF49899">
    <property type="entry name" value="Concanavalin A-like lectins/glucanases"/>
    <property type="match status" value="1"/>
</dbReference>
<dbReference type="Gene3D" id="3.40.720.10">
    <property type="entry name" value="Alkaline Phosphatase, subunit A"/>
    <property type="match status" value="1"/>
</dbReference>
<keyword evidence="3" id="KW-0732">Signal</keyword>
<dbReference type="PANTHER" id="PTHR43308">
    <property type="entry name" value="OUTER MEMBRANE PROTEIN ALPHA-RELATED"/>
    <property type="match status" value="1"/>
</dbReference>
<evidence type="ECO:0000256" key="1">
    <source>
        <dbReference type="SAM" id="Coils"/>
    </source>
</evidence>
<dbReference type="Pfam" id="PF00395">
    <property type="entry name" value="SLH"/>
    <property type="match status" value="3"/>
</dbReference>
<evidence type="ECO:0000259" key="4">
    <source>
        <dbReference type="PROSITE" id="PS51272"/>
    </source>
</evidence>
<comment type="caution">
    <text evidence="5">The sequence shown here is derived from an EMBL/GenBank/DDBJ whole genome shotgun (WGS) entry which is preliminary data.</text>
</comment>
<dbReference type="InterPro" id="IPR017850">
    <property type="entry name" value="Alkaline_phosphatase_core_sf"/>
</dbReference>
<organism evidence="5 6">
    <name type="scientific">Paenibacillus marchantiophytorum</name>
    <dbReference type="NCBI Taxonomy" id="1619310"/>
    <lineage>
        <taxon>Bacteria</taxon>
        <taxon>Bacillati</taxon>
        <taxon>Bacillota</taxon>
        <taxon>Bacilli</taxon>
        <taxon>Bacillales</taxon>
        <taxon>Paenibacillaceae</taxon>
        <taxon>Paenibacillus</taxon>
    </lineage>
</organism>
<dbReference type="PANTHER" id="PTHR43308:SF5">
    <property type="entry name" value="S-LAYER PROTEIN _ PEPTIDOGLYCAN ENDO-BETA-N-ACETYLGLUCOSAMINIDASE"/>
    <property type="match status" value="1"/>
</dbReference>
<dbReference type="SMART" id="SM00635">
    <property type="entry name" value="BID_2"/>
    <property type="match status" value="3"/>
</dbReference>
<dbReference type="CDD" id="cd00016">
    <property type="entry name" value="ALP_like"/>
    <property type="match status" value="1"/>
</dbReference>
<feature type="coiled-coil region" evidence="1">
    <location>
        <begin position="763"/>
        <end position="790"/>
    </location>
</feature>
<dbReference type="Pfam" id="PF02368">
    <property type="entry name" value="Big_2"/>
    <property type="match status" value="2"/>
</dbReference>
<keyword evidence="1" id="KW-0175">Coiled coil</keyword>
<sequence length="1401" mass="148982">MFIHLKKILIITLATTVVATSNIPLLGNSLTASAAIAPSDYALHMLFEDNLTDSSQNPVTATPVGGLSYDAGRIGRALNIDSPNGAKQYVNLGNPNNLQFGTETSFSLSFWVKSNGVSSDPPIISNKDWDDGSSVGYVVALKDTRLMWNYNTAGGSRRDASIPNVVDGAWHHIVISHDRTSGRVDFYKDGNPVTVNISNGSKYNNISSAVDIAGRTGTLDSSLPTMIGNDGTGKYSANLKAQLDDLQILRRAVTAQEVLDAYNAIPPLAPEKFNGSLNLIGAQHTVQASQFHYNLDLRTPTMNKSIDKADVELTYDSQLFEFVSASRATSIDTSVPGIVKLSLPGGIVYSNTNPLEFQNSRISELIFKAKAPSGQGTIGVKNTDFYNGANKLEIESLNKPPATVQIHSKAPEDFNKDGHVTVGDIVLAQGNSDQLIHQIADKAKFTPYKRVVVIGIDGGGVSVSPNAPYWETDRSIKGTVGSRLNIPTIRNIIEHGAVSYTVKTTLPSSSSPNWGAMISGVDYSKHNISNDISAAYTYDEASSYPSFFKKVRSVMPETKLAAFLTWNNIFTGHIEPSVGVEDYPSNDEGNAAAFAQYAADGKAADASVIFIHMDEMDHAGHGDGFYTKNYYDQLTKVDLNVAVIYNALKDNDLLEDTLLIMLPDHGGGTENADGTLGSSTSHGQDSPLATTTFMAANGRTVAADVGKEKLLQGGTTKDLAATVLTALGVNSTIGDSKVINGMFIQQKDQNKPNASNLKLTKVVSSATQQVKRYELSISELKSDAKALDLEIQTNDLMVTSVEPSQPGVKVLRNETANGVTRIILSSDTAIAANQPIVNILVGAQGANPSAALKDAMVADSQAKETMPNLIGVEKQESDVIPVTGVEVTNANLTIYEGQTAELTAKVLPAAASNQAVTWTTSDSSVAALESRGNKAVITGIKSGTATITATAADGNFTSQSTVTVQAKPVETTLYSIKLNGKTSLNIDQQDQTVVQATYSDNSVVQPVSGVVFSSTVPTVATVDSQGLVSALGVGTTVIGATYGGLMDQYTLTVIHSGPAETTLSSIKLNGKASLYIGQQDQTKVKAKYSDNSETQPVFGITFSSSAPSVASVNSQGLVSALGEGTTVIGATYGGLMDQYTLTVNASSTERETETDYQPAPAAPKEQTKPVEPAKPVEPIKPALPEVFNQELVKLDTLIKSMESKVKEANKQSNTISFTDLPAAHWAGNLIHKFAALGVVQGYENGTFEPDGKVTRAEFATLISRIFEINGEPVRNVTLNDLNTHWAKTVIEKLANLGILNGYEDSSFKPDATISRAEMVAIVSRIVNISSVQQESTSSFADINSSFAEEQIKEASKAGIISGLGDGQFHPNSPATRAEALTAIMNILNLNPQIKQLLDSLK</sequence>
<dbReference type="InterPro" id="IPR003343">
    <property type="entry name" value="Big_2"/>
</dbReference>
<protein>
    <recommendedName>
        <fullName evidence="4">SLH domain-containing protein</fullName>
    </recommendedName>
</protein>
<keyword evidence="6" id="KW-1185">Reference proteome</keyword>
<reference evidence="6" key="1">
    <citation type="journal article" date="2019" name="Int. J. Syst. Evol. Microbiol.">
        <title>The Global Catalogue of Microorganisms (GCM) 10K type strain sequencing project: providing services to taxonomists for standard genome sequencing and annotation.</title>
        <authorList>
            <consortium name="The Broad Institute Genomics Platform"/>
            <consortium name="The Broad Institute Genome Sequencing Center for Infectious Disease"/>
            <person name="Wu L."/>
            <person name="Ma J."/>
        </authorList>
    </citation>
    <scope>NUCLEOTIDE SEQUENCE [LARGE SCALE GENOMIC DNA]</scope>
    <source>
        <strain evidence="6">CGMCC 1.15043</strain>
    </source>
</reference>
<dbReference type="PROSITE" id="PS51272">
    <property type="entry name" value="SLH"/>
    <property type="match status" value="3"/>
</dbReference>
<dbReference type="Pfam" id="PF13385">
    <property type="entry name" value="Laminin_G_3"/>
    <property type="match status" value="1"/>
</dbReference>
<accession>A0ABQ1FFN1</accession>
<dbReference type="SUPFAM" id="SSF53649">
    <property type="entry name" value="Alkaline phosphatase-like"/>
    <property type="match status" value="1"/>
</dbReference>
<gene>
    <name evidence="5" type="ORF">GCM10008018_65350</name>
</gene>
<dbReference type="RefSeq" id="WP_189019795.1">
    <property type="nucleotide sequence ID" value="NZ_BMHE01000062.1"/>
</dbReference>
<dbReference type="Proteomes" id="UP000615455">
    <property type="component" value="Unassembled WGS sequence"/>
</dbReference>
<dbReference type="Pfam" id="PF01663">
    <property type="entry name" value="Phosphodiest"/>
    <property type="match status" value="1"/>
</dbReference>
<feature type="domain" description="SLH" evidence="4">
    <location>
        <begin position="1213"/>
        <end position="1276"/>
    </location>
</feature>
<evidence type="ECO:0000256" key="2">
    <source>
        <dbReference type="SAM" id="MobiDB-lite"/>
    </source>
</evidence>
<dbReference type="InterPro" id="IPR001119">
    <property type="entry name" value="SLH_dom"/>
</dbReference>
<evidence type="ECO:0000256" key="3">
    <source>
        <dbReference type="SAM" id="SignalP"/>
    </source>
</evidence>
<dbReference type="InterPro" id="IPR013320">
    <property type="entry name" value="ConA-like_dom_sf"/>
</dbReference>
<dbReference type="InterPro" id="IPR002591">
    <property type="entry name" value="Phosphodiest/P_Trfase"/>
</dbReference>
<feature type="chain" id="PRO_5046297714" description="SLH domain-containing protein" evidence="3">
    <location>
        <begin position="35"/>
        <end position="1401"/>
    </location>
</feature>
<dbReference type="SUPFAM" id="SSF49373">
    <property type="entry name" value="Invasin/intimin cell-adhesion fragments"/>
    <property type="match status" value="3"/>
</dbReference>
<dbReference type="EMBL" id="BMHE01000062">
    <property type="protein sequence ID" value="GGA11106.1"/>
    <property type="molecule type" value="Genomic_DNA"/>
</dbReference>
<dbReference type="Gene3D" id="2.60.40.680">
    <property type="match status" value="1"/>
</dbReference>
<dbReference type="InterPro" id="IPR008964">
    <property type="entry name" value="Invasin/intimin_cell_adhesion"/>
</dbReference>
<feature type="domain" description="SLH" evidence="4">
    <location>
        <begin position="1277"/>
        <end position="1333"/>
    </location>
</feature>
<evidence type="ECO:0000313" key="5">
    <source>
        <dbReference type="EMBL" id="GGA11106.1"/>
    </source>
</evidence>
<proteinExistence type="predicted"/>
<dbReference type="Gene3D" id="2.60.120.200">
    <property type="match status" value="1"/>
</dbReference>
<feature type="domain" description="SLH" evidence="4">
    <location>
        <begin position="1334"/>
        <end position="1397"/>
    </location>
</feature>
<dbReference type="InterPro" id="IPR051465">
    <property type="entry name" value="Cell_Envelope_Struct_Comp"/>
</dbReference>